<feature type="region of interest" description="Disordered" evidence="1">
    <location>
        <begin position="196"/>
        <end position="215"/>
    </location>
</feature>
<dbReference type="EMBL" id="LR962863">
    <property type="protein sequence ID" value="CAD7360733.1"/>
    <property type="molecule type" value="Genomic_DNA"/>
</dbReference>
<dbReference type="Proteomes" id="UP000264146">
    <property type="component" value="Chromosome"/>
</dbReference>
<sequence length="274" mass="29530">MHKKIIAAVIGTSAVTAMVAADANASTYRVKAGDSLWSIATKYNITISQLKSYNNLSSNLIFPNQVLKVSGSTAGTSNHVSSSGNSSTYTVVSGDSLSSIAARYGTTYQHIMQLNGLNSFMIYPGQKLKVSGTASTPSRQKPAKTSGSTTYYTVQPGDSLSLIASKYGTTYQNIMNLNGLDSFLIFPGQKLKVKGTASAPNHTTPSKPAKPATNGATTYYTVQPGDSLSLIASKIWHNVSKHYAIKWIKFIFNLPRSKIKGFRFSGFYRYNNST</sequence>
<dbReference type="GO" id="GO:0008745">
    <property type="term" value="F:N-acetylmuramoyl-L-alanine amidase activity"/>
    <property type="evidence" value="ECO:0007669"/>
    <property type="project" value="UniProtKB-EC"/>
</dbReference>
<evidence type="ECO:0000313" key="4">
    <source>
        <dbReference type="EMBL" id="CAD7360733.1"/>
    </source>
</evidence>
<evidence type="ECO:0000256" key="2">
    <source>
        <dbReference type="SAM" id="SignalP"/>
    </source>
</evidence>
<dbReference type="SUPFAM" id="SSF54106">
    <property type="entry name" value="LysM domain"/>
    <property type="match status" value="3"/>
</dbReference>
<evidence type="ECO:0000256" key="1">
    <source>
        <dbReference type="SAM" id="MobiDB-lite"/>
    </source>
</evidence>
<dbReference type="PROSITE" id="PS51782">
    <property type="entry name" value="LYSM"/>
    <property type="match status" value="3"/>
</dbReference>
<dbReference type="GO" id="GO:0008932">
    <property type="term" value="F:lytic endotransglycosylase activity"/>
    <property type="evidence" value="ECO:0007669"/>
    <property type="project" value="TreeGrafter"/>
</dbReference>
<dbReference type="PANTHER" id="PTHR33734:SF22">
    <property type="entry name" value="MEMBRANE-BOUND LYTIC MUREIN TRANSGLYCOSYLASE D"/>
    <property type="match status" value="1"/>
</dbReference>
<keyword evidence="5" id="KW-0378">Hydrolase</keyword>
<feature type="domain" description="LysM" evidence="3">
    <location>
        <begin position="26"/>
        <end position="69"/>
    </location>
</feature>
<dbReference type="Pfam" id="PF01476">
    <property type="entry name" value="LysM"/>
    <property type="match status" value="4"/>
</dbReference>
<dbReference type="Gene3D" id="3.10.350.10">
    <property type="entry name" value="LysM domain"/>
    <property type="match status" value="3"/>
</dbReference>
<dbReference type="EMBL" id="UHEF01000001">
    <property type="protein sequence ID" value="SUM90385.1"/>
    <property type="molecule type" value="Genomic_DNA"/>
</dbReference>
<evidence type="ECO:0000313" key="5">
    <source>
        <dbReference type="EMBL" id="SUM90385.1"/>
    </source>
</evidence>
<accession>A0A7Z7VY24</accession>
<reference evidence="4 6" key="2">
    <citation type="submission" date="2020-11" db="EMBL/GenBank/DDBJ databases">
        <authorList>
            <consortium name="Pathogen Informatics"/>
        </authorList>
    </citation>
    <scope>NUCLEOTIDE SEQUENCE [LARGE SCALE GENOMIC DNA]</scope>
    <source>
        <strain evidence="4 6">NCTC12218</strain>
    </source>
</reference>
<evidence type="ECO:0000313" key="6">
    <source>
        <dbReference type="Proteomes" id="UP000264146"/>
    </source>
</evidence>
<feature type="compositionally biased region" description="Polar residues" evidence="1">
    <location>
        <begin position="132"/>
        <end position="150"/>
    </location>
</feature>
<feature type="domain" description="LysM" evidence="3">
    <location>
        <begin position="87"/>
        <end position="130"/>
    </location>
</feature>
<dbReference type="EC" id="3.5.1.28" evidence="5"/>
<keyword evidence="2" id="KW-0732">Signal</keyword>
<organism evidence="5">
    <name type="scientific">Staphylococcus schleiferi</name>
    <dbReference type="NCBI Taxonomy" id="1295"/>
    <lineage>
        <taxon>Bacteria</taxon>
        <taxon>Bacillati</taxon>
        <taxon>Bacillota</taxon>
        <taxon>Bacilli</taxon>
        <taxon>Bacillales</taxon>
        <taxon>Staphylococcaceae</taxon>
        <taxon>Staphylococcus</taxon>
    </lineage>
</organism>
<proteinExistence type="predicted"/>
<protein>
    <submittedName>
        <fullName evidence="5">Autolysin</fullName>
        <ecNumber evidence="5">3.5.1.28</ecNumber>
    </submittedName>
</protein>
<feature type="region of interest" description="Disordered" evidence="1">
    <location>
        <begin position="131"/>
        <end position="150"/>
    </location>
</feature>
<dbReference type="InterPro" id="IPR018392">
    <property type="entry name" value="LysM"/>
</dbReference>
<feature type="signal peptide" evidence="2">
    <location>
        <begin position="1"/>
        <end position="20"/>
    </location>
</feature>
<dbReference type="CDD" id="cd00118">
    <property type="entry name" value="LysM"/>
    <property type="match status" value="4"/>
</dbReference>
<feature type="chain" id="PRO_5041184773" evidence="2">
    <location>
        <begin position="21"/>
        <end position="274"/>
    </location>
</feature>
<dbReference type="AlphaFoldDB" id="A0A7Z7VY24"/>
<dbReference type="SMART" id="SM00257">
    <property type="entry name" value="LysM"/>
    <property type="match status" value="3"/>
</dbReference>
<reference evidence="5" key="1">
    <citation type="submission" date="2018-06" db="EMBL/GenBank/DDBJ databases">
        <authorList>
            <consortium name="Pathogen Informatics"/>
            <person name="Doyle S."/>
        </authorList>
    </citation>
    <scope>NUCLEOTIDE SEQUENCE [LARGE SCALE GENOMIC DNA]</scope>
    <source>
        <strain evidence="5">NCTC12218</strain>
    </source>
</reference>
<dbReference type="InterPro" id="IPR036779">
    <property type="entry name" value="LysM_dom_sf"/>
</dbReference>
<dbReference type="PANTHER" id="PTHR33734">
    <property type="entry name" value="LYSM DOMAIN-CONTAINING GPI-ANCHORED PROTEIN 2"/>
    <property type="match status" value="1"/>
</dbReference>
<feature type="domain" description="LysM" evidence="3">
    <location>
        <begin position="150"/>
        <end position="193"/>
    </location>
</feature>
<name>A0A7Z7VY24_STASC</name>
<gene>
    <name evidence="5" type="primary">sle1_2</name>
    <name evidence="5" type="ORF">NCTC12218_02435</name>
</gene>
<evidence type="ECO:0000259" key="3">
    <source>
        <dbReference type="PROSITE" id="PS51782"/>
    </source>
</evidence>